<reference evidence="1" key="1">
    <citation type="journal article" date="2020" name="Stud. Mycol.">
        <title>101 Dothideomycetes genomes: a test case for predicting lifestyles and emergence of pathogens.</title>
        <authorList>
            <person name="Haridas S."/>
            <person name="Albert R."/>
            <person name="Binder M."/>
            <person name="Bloem J."/>
            <person name="Labutti K."/>
            <person name="Salamov A."/>
            <person name="Andreopoulos B."/>
            <person name="Baker S."/>
            <person name="Barry K."/>
            <person name="Bills G."/>
            <person name="Bluhm B."/>
            <person name="Cannon C."/>
            <person name="Castanera R."/>
            <person name="Culley D."/>
            <person name="Daum C."/>
            <person name="Ezra D."/>
            <person name="Gonzalez J."/>
            <person name="Henrissat B."/>
            <person name="Kuo A."/>
            <person name="Liang C."/>
            <person name="Lipzen A."/>
            <person name="Lutzoni F."/>
            <person name="Magnuson J."/>
            <person name="Mondo S."/>
            <person name="Nolan M."/>
            <person name="Ohm R."/>
            <person name="Pangilinan J."/>
            <person name="Park H.-J."/>
            <person name="Ramirez L."/>
            <person name="Alfaro M."/>
            <person name="Sun H."/>
            <person name="Tritt A."/>
            <person name="Yoshinaga Y."/>
            <person name="Zwiers L.-H."/>
            <person name="Turgeon B."/>
            <person name="Goodwin S."/>
            <person name="Spatafora J."/>
            <person name="Crous P."/>
            <person name="Grigoriev I."/>
        </authorList>
    </citation>
    <scope>NUCLEOTIDE SEQUENCE</scope>
    <source>
        <strain evidence="1">CBS 279.74</strain>
    </source>
</reference>
<keyword evidence="2" id="KW-1185">Reference proteome</keyword>
<protein>
    <submittedName>
        <fullName evidence="1">Uncharacterized protein</fullName>
    </submittedName>
</protein>
<gene>
    <name evidence="1" type="ORF">K504DRAFT_141130</name>
</gene>
<organism evidence="1 2">
    <name type="scientific">Pleomassaria siparia CBS 279.74</name>
    <dbReference type="NCBI Taxonomy" id="1314801"/>
    <lineage>
        <taxon>Eukaryota</taxon>
        <taxon>Fungi</taxon>
        <taxon>Dikarya</taxon>
        <taxon>Ascomycota</taxon>
        <taxon>Pezizomycotina</taxon>
        <taxon>Dothideomycetes</taxon>
        <taxon>Pleosporomycetidae</taxon>
        <taxon>Pleosporales</taxon>
        <taxon>Pleomassariaceae</taxon>
        <taxon>Pleomassaria</taxon>
    </lineage>
</organism>
<evidence type="ECO:0000313" key="1">
    <source>
        <dbReference type="EMBL" id="KAF2713587.1"/>
    </source>
</evidence>
<dbReference type="EMBL" id="MU005765">
    <property type="protein sequence ID" value="KAF2713587.1"/>
    <property type="molecule type" value="Genomic_DNA"/>
</dbReference>
<proteinExistence type="predicted"/>
<sequence>MLVLASCPWAFFWLRQCWGEGGRGILVFDLAGYKYCIRHGLRTVLVGVDVVLRLLLVEKKVAARWDRSSSKYPEVAWRIRPEHVARESTQCTGQSNSPF</sequence>
<evidence type="ECO:0000313" key="2">
    <source>
        <dbReference type="Proteomes" id="UP000799428"/>
    </source>
</evidence>
<dbReference type="AlphaFoldDB" id="A0A6G1KMN4"/>
<accession>A0A6G1KMN4</accession>
<name>A0A6G1KMN4_9PLEO</name>
<dbReference type="Proteomes" id="UP000799428">
    <property type="component" value="Unassembled WGS sequence"/>
</dbReference>